<feature type="transmembrane region" description="Helical" evidence="1">
    <location>
        <begin position="6"/>
        <end position="29"/>
    </location>
</feature>
<reference evidence="2" key="2">
    <citation type="submission" date="2016-06" db="EMBL/GenBank/DDBJ databases">
        <title>The genome of a short-lived fish provides insights into sex chromosome evolution and the genetic control of aging.</title>
        <authorList>
            <person name="Reichwald K."/>
            <person name="Felder M."/>
            <person name="Petzold A."/>
            <person name="Koch P."/>
            <person name="Groth M."/>
            <person name="Platzer M."/>
        </authorList>
    </citation>
    <scope>NUCLEOTIDE SEQUENCE</scope>
    <source>
        <tissue evidence="2">Brain</tissue>
    </source>
</reference>
<evidence type="ECO:0000256" key="1">
    <source>
        <dbReference type="SAM" id="Phobius"/>
    </source>
</evidence>
<evidence type="ECO:0000313" key="2">
    <source>
        <dbReference type="EMBL" id="SBP68994.1"/>
    </source>
</evidence>
<keyword evidence="1" id="KW-1133">Transmembrane helix</keyword>
<dbReference type="EMBL" id="HADZ01005053">
    <property type="protein sequence ID" value="SBP68994.1"/>
    <property type="molecule type" value="Transcribed_RNA"/>
</dbReference>
<organism evidence="2">
    <name type="scientific">Nothobranchius kadleci</name>
    <name type="common">African annual killifish</name>
    <dbReference type="NCBI Taxonomy" id="1051664"/>
    <lineage>
        <taxon>Eukaryota</taxon>
        <taxon>Metazoa</taxon>
        <taxon>Chordata</taxon>
        <taxon>Craniata</taxon>
        <taxon>Vertebrata</taxon>
        <taxon>Euteleostomi</taxon>
        <taxon>Actinopterygii</taxon>
        <taxon>Neopterygii</taxon>
        <taxon>Teleostei</taxon>
        <taxon>Neoteleostei</taxon>
        <taxon>Acanthomorphata</taxon>
        <taxon>Ovalentaria</taxon>
        <taxon>Atherinomorphae</taxon>
        <taxon>Cyprinodontiformes</taxon>
        <taxon>Nothobranchiidae</taxon>
        <taxon>Nothobranchius</taxon>
    </lineage>
</organism>
<name>A0A1A8BPA2_NOTKA</name>
<keyword evidence="1" id="KW-0472">Membrane</keyword>
<feature type="non-terminal residue" evidence="2">
    <location>
        <position position="53"/>
    </location>
</feature>
<dbReference type="AlphaFoldDB" id="A0A1A8BPA2"/>
<protein>
    <submittedName>
        <fullName evidence="2">Uncharacterized protein</fullName>
    </submittedName>
</protein>
<keyword evidence="1" id="KW-0812">Transmembrane</keyword>
<reference evidence="2" key="1">
    <citation type="submission" date="2016-05" db="EMBL/GenBank/DDBJ databases">
        <authorList>
            <person name="Lavstsen T."/>
            <person name="Jespersen J.S."/>
        </authorList>
    </citation>
    <scope>NUCLEOTIDE SEQUENCE</scope>
    <source>
        <tissue evidence="2">Brain</tissue>
    </source>
</reference>
<sequence length="53" mass="6586">MWWIVVRLIFFVCFLLLRFCIWKVVGLFLTEDRSQRSGRQRWVQLLLSERGRK</sequence>
<accession>A0A1A8BPA2</accession>
<gene>
    <name evidence="2" type="primary">Nfu_g_1_005005</name>
</gene>
<proteinExistence type="predicted"/>